<dbReference type="Pfam" id="PF01321">
    <property type="entry name" value="Creatinase_N"/>
    <property type="match status" value="1"/>
</dbReference>
<dbReference type="InterPro" id="IPR050659">
    <property type="entry name" value="Peptidase_M24B"/>
</dbReference>
<dbReference type="PANTHER" id="PTHR46112">
    <property type="entry name" value="AMINOPEPTIDASE"/>
    <property type="match status" value="1"/>
</dbReference>
<keyword evidence="6" id="KW-0378">Hydrolase</keyword>
<dbReference type="KEGG" id="jar:G7057_11560"/>
<feature type="domain" description="Creatinase N-terminal" evidence="5">
    <location>
        <begin position="8"/>
        <end position="138"/>
    </location>
</feature>
<dbReference type="InterPro" id="IPR000994">
    <property type="entry name" value="Pept_M24"/>
</dbReference>
<dbReference type="AlphaFoldDB" id="A0A6G7KCN0"/>
<dbReference type="RefSeq" id="WP_166163903.1">
    <property type="nucleotide sequence ID" value="NZ_CP049740.1"/>
</dbReference>
<dbReference type="SUPFAM" id="SSF53092">
    <property type="entry name" value="Creatinase/prolidase N-terminal domain"/>
    <property type="match status" value="1"/>
</dbReference>
<dbReference type="PANTHER" id="PTHR46112:SF10">
    <property type="entry name" value="DIPEPTIDASE YKVY-RELATED"/>
    <property type="match status" value="1"/>
</dbReference>
<evidence type="ECO:0000313" key="6">
    <source>
        <dbReference type="EMBL" id="QII83023.1"/>
    </source>
</evidence>
<evidence type="ECO:0000256" key="3">
    <source>
        <dbReference type="ARBA" id="ARBA00023211"/>
    </source>
</evidence>
<evidence type="ECO:0000256" key="1">
    <source>
        <dbReference type="ARBA" id="ARBA00001936"/>
    </source>
</evidence>
<dbReference type="EMBL" id="CP049740">
    <property type="protein sequence ID" value="QII83023.1"/>
    <property type="molecule type" value="Genomic_DNA"/>
</dbReference>
<feature type="domain" description="Peptidase M24" evidence="4">
    <location>
        <begin position="147"/>
        <end position="346"/>
    </location>
</feature>
<keyword evidence="3" id="KW-0464">Manganese</keyword>
<keyword evidence="6" id="KW-0031">Aminopeptidase</keyword>
<comment type="cofactor">
    <cofactor evidence="1">
        <name>Mn(2+)</name>
        <dbReference type="ChEBI" id="CHEBI:29035"/>
    </cofactor>
</comment>
<evidence type="ECO:0000259" key="4">
    <source>
        <dbReference type="Pfam" id="PF00557"/>
    </source>
</evidence>
<dbReference type="SUPFAM" id="SSF55920">
    <property type="entry name" value="Creatinase/aminopeptidase"/>
    <property type="match status" value="1"/>
</dbReference>
<keyword evidence="7" id="KW-1185">Reference proteome</keyword>
<sequence length="374" mass="42401">MNEKTIRICKTMKDDNIDIAFFNNPIVINFLTGYKSEPHERILAAILFADAPPLLFTPGLEFEVAKRLTTGFDVFSYQDTENPWLVLKDKLDSLDLPIQNWAIEKDYLTVARKEALERAFSNSQFDYDFSPFLEELRLQKTADELVLMEKAGYWADEAIKIGARTLKVGVTETEVVAQIEYELKKRGISEMSFDTMVLFGDNAASPHGEPGSRQLKENEFVLFDLGVMYKGYASDVTRTLFFGDKPTDHQSHIYHLVLEAHDQAMKQASLSLTAEELDAIARDVIDSEGYGQYFNHRLGHGLGQSVHEFPSLMKGNTMKLEKNMCFSIEPGIYIPNDIGVRVEDCGYLDESGFHSFTSFPTDIAAYKTFILSEQ</sequence>
<gene>
    <name evidence="6" type="ORF">G7057_11560</name>
</gene>
<protein>
    <submittedName>
        <fullName evidence="6">Aminopeptidase P family protein</fullName>
    </submittedName>
</protein>
<evidence type="ECO:0000259" key="5">
    <source>
        <dbReference type="Pfam" id="PF01321"/>
    </source>
</evidence>
<name>A0A6G7KCN0_9LACT</name>
<accession>A0A6G7KCN0</accession>
<dbReference type="CDD" id="cd01092">
    <property type="entry name" value="APP-like"/>
    <property type="match status" value="1"/>
</dbReference>
<dbReference type="Pfam" id="PF00557">
    <property type="entry name" value="Peptidase_M24"/>
    <property type="match status" value="1"/>
</dbReference>
<proteinExistence type="inferred from homology"/>
<keyword evidence="6" id="KW-0645">Protease</keyword>
<dbReference type="Proteomes" id="UP000501451">
    <property type="component" value="Chromosome"/>
</dbReference>
<dbReference type="Gene3D" id="3.40.350.10">
    <property type="entry name" value="Creatinase/prolidase N-terminal domain"/>
    <property type="match status" value="1"/>
</dbReference>
<dbReference type="GO" id="GO:0004177">
    <property type="term" value="F:aminopeptidase activity"/>
    <property type="evidence" value="ECO:0007669"/>
    <property type="project" value="UniProtKB-KW"/>
</dbReference>
<dbReference type="Gene3D" id="3.90.230.10">
    <property type="entry name" value="Creatinase/methionine aminopeptidase superfamily"/>
    <property type="match status" value="1"/>
</dbReference>
<evidence type="ECO:0000256" key="2">
    <source>
        <dbReference type="ARBA" id="ARBA00008766"/>
    </source>
</evidence>
<dbReference type="InterPro" id="IPR000587">
    <property type="entry name" value="Creatinase_N"/>
</dbReference>
<reference evidence="6 7" key="1">
    <citation type="journal article" date="2017" name="Int. J. Syst. Evol. Microbiol.">
        <title>Jeotgalibaca porci sp. nov. and Jeotgalibaca arthritidis sp. nov., isolated from pigs, and emended description of the genus Jeotgalibaca.</title>
        <authorList>
            <person name="Zamora L."/>
            <person name="Perez-Sancho M."/>
            <person name="Dominguez L."/>
            <person name="Fernandez-Garayzabal J.F."/>
            <person name="Vela A.I."/>
        </authorList>
    </citation>
    <scope>NUCLEOTIDE SEQUENCE [LARGE SCALE GENOMIC DNA]</scope>
    <source>
        <strain evidence="6 7">CECT 9157</strain>
    </source>
</reference>
<comment type="similarity">
    <text evidence="2">Belongs to the peptidase M24B family.</text>
</comment>
<dbReference type="InterPro" id="IPR029149">
    <property type="entry name" value="Creatin/AminoP/Spt16_N"/>
</dbReference>
<dbReference type="InterPro" id="IPR036005">
    <property type="entry name" value="Creatinase/aminopeptidase-like"/>
</dbReference>
<evidence type="ECO:0000313" key="7">
    <source>
        <dbReference type="Proteomes" id="UP000501451"/>
    </source>
</evidence>
<organism evidence="6 7">
    <name type="scientific">Jeotgalibaca arthritidis</name>
    <dbReference type="NCBI Taxonomy" id="1868794"/>
    <lineage>
        <taxon>Bacteria</taxon>
        <taxon>Bacillati</taxon>
        <taxon>Bacillota</taxon>
        <taxon>Bacilli</taxon>
        <taxon>Lactobacillales</taxon>
        <taxon>Carnobacteriaceae</taxon>
        <taxon>Jeotgalibaca</taxon>
    </lineage>
</organism>